<protein>
    <submittedName>
        <fullName evidence="5">NAD-dependent succinate-semialdehyde dehydrogenase</fullName>
    </submittedName>
</protein>
<dbReference type="PANTHER" id="PTHR43353:SF5">
    <property type="entry name" value="SUCCINATE-SEMIALDEHYDE DEHYDROGENASE, MITOCHONDRIAL"/>
    <property type="match status" value="1"/>
</dbReference>
<dbReference type="InterPro" id="IPR015590">
    <property type="entry name" value="Aldehyde_DH_dom"/>
</dbReference>
<dbReference type="PROSITE" id="PS00687">
    <property type="entry name" value="ALDEHYDE_DEHYDR_GLU"/>
    <property type="match status" value="1"/>
</dbReference>
<dbReference type="CDD" id="cd07103">
    <property type="entry name" value="ALDH_F5_SSADH_GabD"/>
    <property type="match status" value="1"/>
</dbReference>
<evidence type="ECO:0000256" key="2">
    <source>
        <dbReference type="PROSITE-ProRule" id="PRU10007"/>
    </source>
</evidence>
<dbReference type="InterPro" id="IPR029510">
    <property type="entry name" value="Ald_DH_CS_GLU"/>
</dbReference>
<comment type="similarity">
    <text evidence="3">Belongs to the aldehyde dehydrogenase family.</text>
</comment>
<evidence type="ECO:0000256" key="3">
    <source>
        <dbReference type="RuleBase" id="RU003345"/>
    </source>
</evidence>
<organism evidence="5 6">
    <name type="scientific">Streptomyces lannensis</name>
    <dbReference type="NCBI Taxonomy" id="766498"/>
    <lineage>
        <taxon>Bacteria</taxon>
        <taxon>Bacillati</taxon>
        <taxon>Actinomycetota</taxon>
        <taxon>Actinomycetes</taxon>
        <taxon>Kitasatosporales</taxon>
        <taxon>Streptomycetaceae</taxon>
        <taxon>Streptomyces</taxon>
    </lineage>
</organism>
<dbReference type="EMBL" id="BAAAZA010000006">
    <property type="protein sequence ID" value="GAA3862648.1"/>
    <property type="molecule type" value="Genomic_DNA"/>
</dbReference>
<dbReference type="Gene3D" id="3.40.309.10">
    <property type="entry name" value="Aldehyde Dehydrogenase, Chain A, domain 2"/>
    <property type="match status" value="1"/>
</dbReference>
<evidence type="ECO:0000313" key="5">
    <source>
        <dbReference type="EMBL" id="GAA3862648.1"/>
    </source>
</evidence>
<dbReference type="InterPro" id="IPR016161">
    <property type="entry name" value="Ald_DH/histidinol_DH"/>
</dbReference>
<sequence length="492" mass="51533">MNLVGIDTLAKSPLADGDVLIGGRWLPAADGRTYPVHDPATGALVREVSSAGPGDALAAIEAADRAAAAWRATPARRRSEVLHDTFRLMREHTDLLAGLIVLENGKAYRDAAAEVGYAAEFFRWFAEEAVRIGSSFGDAPGGGFRHVVRRHPVGVTAFVTPWNFPAAMATCKIAPALAAGCPVLLKPAPETPLTALAVAALLAEAGLPEGLLNVLPTDRAPEVVSTWLGDERVRKFSFTGSTATGRLLLEQAAANVVNVTMELGGNAPFVVCADADVDAAVRGAMDAKMRGGGEVCIAANRFYVHTDVAAEFTEKFGAAMAAVRTGPGTEEGVALGPMINQAAVDKIRSLVDDAVARGATIAAQGTVPDGPGNFHPTTVLTDVPEEARILHEEVFGPVAPLTTFTDEDEMLARANATVHGLASYVYSRDVARALRIAERLEAGMVGVNRGLLSDPAAPFGGVKQSGLGREGGREGIEAFLETQYIALDWPTD</sequence>
<reference evidence="6" key="1">
    <citation type="journal article" date="2019" name="Int. J. Syst. Evol. Microbiol.">
        <title>The Global Catalogue of Microorganisms (GCM) 10K type strain sequencing project: providing services to taxonomists for standard genome sequencing and annotation.</title>
        <authorList>
            <consortium name="The Broad Institute Genomics Platform"/>
            <consortium name="The Broad Institute Genome Sequencing Center for Infectious Disease"/>
            <person name="Wu L."/>
            <person name="Ma J."/>
        </authorList>
    </citation>
    <scope>NUCLEOTIDE SEQUENCE [LARGE SCALE GENOMIC DNA]</scope>
    <source>
        <strain evidence="6">JCM 16578</strain>
    </source>
</reference>
<dbReference type="Pfam" id="PF00171">
    <property type="entry name" value="Aldedh"/>
    <property type="match status" value="1"/>
</dbReference>
<feature type="active site" evidence="2">
    <location>
        <position position="262"/>
    </location>
</feature>
<dbReference type="InterPro" id="IPR016163">
    <property type="entry name" value="Ald_DH_C"/>
</dbReference>
<gene>
    <name evidence="5" type="ORF">GCM10022207_28010</name>
</gene>
<dbReference type="Proteomes" id="UP001501563">
    <property type="component" value="Unassembled WGS sequence"/>
</dbReference>
<accession>A0ABP7K1Q7</accession>
<dbReference type="InterPro" id="IPR050740">
    <property type="entry name" value="Aldehyde_DH_Superfamily"/>
</dbReference>
<dbReference type="RefSeq" id="WP_345548245.1">
    <property type="nucleotide sequence ID" value="NZ_BAAAZA010000006.1"/>
</dbReference>
<dbReference type="SUPFAM" id="SSF53720">
    <property type="entry name" value="ALDH-like"/>
    <property type="match status" value="1"/>
</dbReference>
<comment type="caution">
    <text evidence="5">The sequence shown here is derived from an EMBL/GenBank/DDBJ whole genome shotgun (WGS) entry which is preliminary data.</text>
</comment>
<dbReference type="PANTHER" id="PTHR43353">
    <property type="entry name" value="SUCCINATE-SEMIALDEHYDE DEHYDROGENASE, MITOCHONDRIAL"/>
    <property type="match status" value="1"/>
</dbReference>
<proteinExistence type="inferred from homology"/>
<name>A0ABP7K1Q7_9ACTN</name>
<evidence type="ECO:0000313" key="6">
    <source>
        <dbReference type="Proteomes" id="UP001501563"/>
    </source>
</evidence>
<dbReference type="Gene3D" id="3.40.605.10">
    <property type="entry name" value="Aldehyde Dehydrogenase, Chain A, domain 1"/>
    <property type="match status" value="1"/>
</dbReference>
<evidence type="ECO:0000259" key="4">
    <source>
        <dbReference type="Pfam" id="PF00171"/>
    </source>
</evidence>
<keyword evidence="6" id="KW-1185">Reference proteome</keyword>
<keyword evidence="1 3" id="KW-0560">Oxidoreductase</keyword>
<dbReference type="InterPro" id="IPR016162">
    <property type="entry name" value="Ald_DH_N"/>
</dbReference>
<feature type="domain" description="Aldehyde dehydrogenase" evidence="4">
    <location>
        <begin position="25"/>
        <end position="484"/>
    </location>
</feature>
<evidence type="ECO:0000256" key="1">
    <source>
        <dbReference type="ARBA" id="ARBA00023002"/>
    </source>
</evidence>